<feature type="signal peptide" evidence="1">
    <location>
        <begin position="1"/>
        <end position="25"/>
    </location>
</feature>
<protein>
    <submittedName>
        <fullName evidence="2">Uncharacterized protein</fullName>
    </submittedName>
</protein>
<keyword evidence="1" id="KW-0732">Signal</keyword>
<feature type="chain" id="PRO_5046987801" evidence="1">
    <location>
        <begin position="26"/>
        <end position="139"/>
    </location>
</feature>
<keyword evidence="3" id="KW-1185">Reference proteome</keyword>
<comment type="caution">
    <text evidence="2">The sequence shown here is derived from an EMBL/GenBank/DDBJ whole genome shotgun (WGS) entry which is preliminary data.</text>
</comment>
<dbReference type="RefSeq" id="WP_379952013.1">
    <property type="nucleotide sequence ID" value="NZ_JBHMAF010000196.1"/>
</dbReference>
<evidence type="ECO:0000313" key="3">
    <source>
        <dbReference type="Proteomes" id="UP001589609"/>
    </source>
</evidence>
<evidence type="ECO:0000256" key="1">
    <source>
        <dbReference type="SAM" id="SignalP"/>
    </source>
</evidence>
<dbReference type="EMBL" id="JBHMAF010000196">
    <property type="protein sequence ID" value="MFB9761959.1"/>
    <property type="molecule type" value="Genomic_DNA"/>
</dbReference>
<gene>
    <name evidence="2" type="ORF">ACFFMS_27415</name>
</gene>
<organism evidence="2 3">
    <name type="scientific">Ectobacillus funiculus</name>
    <dbReference type="NCBI Taxonomy" id="137993"/>
    <lineage>
        <taxon>Bacteria</taxon>
        <taxon>Bacillati</taxon>
        <taxon>Bacillota</taxon>
        <taxon>Bacilli</taxon>
        <taxon>Bacillales</taxon>
        <taxon>Bacillaceae</taxon>
        <taxon>Ectobacillus</taxon>
    </lineage>
</organism>
<name>A0ABV5WMS1_9BACI</name>
<reference evidence="2 3" key="1">
    <citation type="submission" date="2024-09" db="EMBL/GenBank/DDBJ databases">
        <authorList>
            <person name="Sun Q."/>
            <person name="Mori K."/>
        </authorList>
    </citation>
    <scope>NUCLEOTIDE SEQUENCE [LARGE SCALE GENOMIC DNA]</scope>
    <source>
        <strain evidence="2 3">JCM 11201</strain>
    </source>
</reference>
<proteinExistence type="predicted"/>
<sequence length="139" mass="16171">MYRYTLAVMTFLILFKALSADPVKAATEPTQQEMHMRIEQHFRQKAEHFGIETEGKELKQVRKELHDAQEAKRLEMIQRAAARYGIETEGKSMHRIVEGIRTAREKEVHDLAKKFGIQTEGKTMQQLTVEVEEKQEATK</sequence>
<accession>A0ABV5WMS1</accession>
<dbReference type="Proteomes" id="UP001589609">
    <property type="component" value="Unassembled WGS sequence"/>
</dbReference>
<evidence type="ECO:0000313" key="2">
    <source>
        <dbReference type="EMBL" id="MFB9761959.1"/>
    </source>
</evidence>